<dbReference type="Pfam" id="PF01545">
    <property type="entry name" value="Cation_efflux"/>
    <property type="match status" value="1"/>
</dbReference>
<evidence type="ECO:0000313" key="12">
    <source>
        <dbReference type="EMBL" id="MDR6290142.1"/>
    </source>
</evidence>
<dbReference type="NCBIfam" id="TIGR01297">
    <property type="entry name" value="CDF"/>
    <property type="match status" value="1"/>
</dbReference>
<dbReference type="PANTHER" id="PTHR11562">
    <property type="entry name" value="CATION EFFLUX PROTEIN/ ZINC TRANSPORTER"/>
    <property type="match status" value="1"/>
</dbReference>
<evidence type="ECO:0000256" key="1">
    <source>
        <dbReference type="ARBA" id="ARBA00004141"/>
    </source>
</evidence>
<dbReference type="Pfam" id="PF16916">
    <property type="entry name" value="ZT_dimer"/>
    <property type="match status" value="1"/>
</dbReference>
<evidence type="ECO:0000313" key="13">
    <source>
        <dbReference type="Proteomes" id="UP001262410"/>
    </source>
</evidence>
<keyword evidence="5" id="KW-0862">Zinc</keyword>
<dbReference type="Gene3D" id="1.20.1510.10">
    <property type="entry name" value="Cation efflux protein transmembrane domain"/>
    <property type="match status" value="1"/>
</dbReference>
<reference evidence="12 13" key="1">
    <citation type="submission" date="2023-07" db="EMBL/GenBank/DDBJ databases">
        <title>Sorghum-associated microbial communities from plants grown in Nebraska, USA.</title>
        <authorList>
            <person name="Schachtman D."/>
        </authorList>
    </citation>
    <scope>NUCLEOTIDE SEQUENCE [LARGE SCALE GENOMIC DNA]</scope>
    <source>
        <strain evidence="12 13">584</strain>
    </source>
</reference>
<accession>A0ABU1JPA7</accession>
<feature type="transmembrane region" description="Helical" evidence="9">
    <location>
        <begin position="114"/>
        <end position="137"/>
    </location>
</feature>
<evidence type="ECO:0000256" key="5">
    <source>
        <dbReference type="ARBA" id="ARBA00022906"/>
    </source>
</evidence>
<dbReference type="SUPFAM" id="SSF161111">
    <property type="entry name" value="Cation efflux protein transmembrane domain-like"/>
    <property type="match status" value="1"/>
</dbReference>
<keyword evidence="4 9" id="KW-0812">Transmembrane</keyword>
<name>A0ABU1JPA7_9PROT</name>
<comment type="subcellular location">
    <subcellularLocation>
        <location evidence="1">Membrane</location>
        <topology evidence="1">Multi-pass membrane protein</topology>
    </subcellularLocation>
</comment>
<feature type="domain" description="Cation efflux protein cytoplasmic" evidence="11">
    <location>
        <begin position="211"/>
        <end position="286"/>
    </location>
</feature>
<comment type="caution">
    <text evidence="12">The sequence shown here is derived from an EMBL/GenBank/DDBJ whole genome shotgun (WGS) entry which is preliminary data.</text>
</comment>
<keyword evidence="6 9" id="KW-1133">Transmembrane helix</keyword>
<keyword evidence="7" id="KW-0406">Ion transport</keyword>
<comment type="similarity">
    <text evidence="2">Belongs to the cation diffusion facilitator (CDF) transporter (TC 2.A.4) family. SLC30A subfamily.</text>
</comment>
<organism evidence="12 13">
    <name type="scientific">Inquilinus ginsengisoli</name>
    <dbReference type="NCBI Taxonomy" id="363840"/>
    <lineage>
        <taxon>Bacteria</taxon>
        <taxon>Pseudomonadati</taxon>
        <taxon>Pseudomonadota</taxon>
        <taxon>Alphaproteobacteria</taxon>
        <taxon>Rhodospirillales</taxon>
        <taxon>Rhodospirillaceae</taxon>
        <taxon>Inquilinus</taxon>
    </lineage>
</organism>
<keyword evidence="13" id="KW-1185">Reference proteome</keyword>
<dbReference type="InterPro" id="IPR036837">
    <property type="entry name" value="Cation_efflux_CTD_sf"/>
</dbReference>
<feature type="domain" description="Cation efflux protein transmembrane" evidence="10">
    <location>
        <begin position="16"/>
        <end position="207"/>
    </location>
</feature>
<dbReference type="InterPro" id="IPR058533">
    <property type="entry name" value="Cation_efflux_TM"/>
</dbReference>
<sequence length="299" mass="32011">MGGSHGADRDGNERSLWIALLPTAGFMVAEIVGGLVTGSLALISDAAHMATDVIGLSIAIVAIRIGRRPPDARRSFGYERFEILAAAFNALLLFGVALYILYEAWRRLSEPTEVNSTAMLVIAGLGLLVNLFSVWMLRSKRDASLNVKGAYFEVLSDLLGSVGVIVAAIVIRLTGWEWVDSLIAVAIGFWVLPRTWILLRQSVNILLEGVPDGIDPAAVAQALRALPGVTDVHDMHVWALTGGRISLTAHLVVPGDTVAIPALLDQARTMLHEGFDIGHVTLQCEPVPCADAAAGHRFL</sequence>
<evidence type="ECO:0000259" key="10">
    <source>
        <dbReference type="Pfam" id="PF01545"/>
    </source>
</evidence>
<dbReference type="InterPro" id="IPR027470">
    <property type="entry name" value="Cation_efflux_CTD"/>
</dbReference>
<dbReference type="PANTHER" id="PTHR11562:SF17">
    <property type="entry name" value="RE54080P-RELATED"/>
    <property type="match status" value="1"/>
</dbReference>
<dbReference type="Proteomes" id="UP001262410">
    <property type="component" value="Unassembled WGS sequence"/>
</dbReference>
<evidence type="ECO:0000256" key="7">
    <source>
        <dbReference type="ARBA" id="ARBA00023065"/>
    </source>
</evidence>
<evidence type="ECO:0000256" key="6">
    <source>
        <dbReference type="ARBA" id="ARBA00022989"/>
    </source>
</evidence>
<dbReference type="SUPFAM" id="SSF160240">
    <property type="entry name" value="Cation efflux protein cytoplasmic domain-like"/>
    <property type="match status" value="1"/>
</dbReference>
<feature type="transmembrane region" description="Helical" evidence="9">
    <location>
        <begin position="83"/>
        <end position="102"/>
    </location>
</feature>
<dbReference type="InterPro" id="IPR050681">
    <property type="entry name" value="CDF/SLC30A"/>
</dbReference>
<dbReference type="InterPro" id="IPR027469">
    <property type="entry name" value="Cation_efflux_TMD_sf"/>
</dbReference>
<evidence type="ECO:0000256" key="3">
    <source>
        <dbReference type="ARBA" id="ARBA00022448"/>
    </source>
</evidence>
<keyword evidence="5" id="KW-0864">Zinc transport</keyword>
<dbReference type="RefSeq" id="WP_309794594.1">
    <property type="nucleotide sequence ID" value="NZ_JAVDPW010000004.1"/>
</dbReference>
<feature type="transmembrane region" description="Helical" evidence="9">
    <location>
        <begin position="16"/>
        <end position="40"/>
    </location>
</feature>
<evidence type="ECO:0000256" key="4">
    <source>
        <dbReference type="ARBA" id="ARBA00022692"/>
    </source>
</evidence>
<keyword evidence="3" id="KW-0813">Transport</keyword>
<feature type="transmembrane region" description="Helical" evidence="9">
    <location>
        <begin position="178"/>
        <end position="199"/>
    </location>
</feature>
<gene>
    <name evidence="12" type="ORF">E9232_002663</name>
</gene>
<evidence type="ECO:0000256" key="8">
    <source>
        <dbReference type="ARBA" id="ARBA00023136"/>
    </source>
</evidence>
<keyword evidence="8 9" id="KW-0472">Membrane</keyword>
<feature type="transmembrane region" description="Helical" evidence="9">
    <location>
        <begin position="149"/>
        <end position="172"/>
    </location>
</feature>
<evidence type="ECO:0000256" key="2">
    <source>
        <dbReference type="ARBA" id="ARBA00008873"/>
    </source>
</evidence>
<proteinExistence type="inferred from homology"/>
<evidence type="ECO:0000259" key="11">
    <source>
        <dbReference type="Pfam" id="PF16916"/>
    </source>
</evidence>
<dbReference type="InterPro" id="IPR002524">
    <property type="entry name" value="Cation_efflux"/>
</dbReference>
<protein>
    <submittedName>
        <fullName evidence="12">Cobalt-zinc-cadmium efflux system protein</fullName>
    </submittedName>
</protein>
<dbReference type="EMBL" id="JAVDPW010000004">
    <property type="protein sequence ID" value="MDR6290142.1"/>
    <property type="molecule type" value="Genomic_DNA"/>
</dbReference>
<evidence type="ECO:0000256" key="9">
    <source>
        <dbReference type="SAM" id="Phobius"/>
    </source>
</evidence>